<proteinExistence type="predicted"/>
<dbReference type="InterPro" id="IPR015199">
    <property type="entry name" value="DNA_pol_III_delta_C"/>
</dbReference>
<dbReference type="AlphaFoldDB" id="A0A2Z6EUS9"/>
<dbReference type="SUPFAM" id="SSF52540">
    <property type="entry name" value="P-loop containing nucleoside triphosphate hydrolases"/>
    <property type="match status" value="1"/>
</dbReference>
<feature type="domain" description="DNA polymerase III delta subunit C-terminal" evidence="9">
    <location>
        <begin position="252"/>
        <end position="340"/>
    </location>
</feature>
<dbReference type="GO" id="GO:0003887">
    <property type="term" value="F:DNA-directed DNA polymerase activity"/>
    <property type="evidence" value="ECO:0007669"/>
    <property type="project" value="UniProtKB-KW"/>
</dbReference>
<dbReference type="InterPro" id="IPR050238">
    <property type="entry name" value="DNA_Rep/Repair_Clamp_Loader"/>
</dbReference>
<dbReference type="KEGG" id="mcys:MCB1EB_1011"/>
<dbReference type="Pfam" id="PF09115">
    <property type="entry name" value="DNApol3-delta_C"/>
    <property type="match status" value="1"/>
</dbReference>
<evidence type="ECO:0000256" key="5">
    <source>
        <dbReference type="ARBA" id="ARBA00022705"/>
    </source>
</evidence>
<gene>
    <name evidence="10" type="ORF">MCB1EB_1011</name>
</gene>
<evidence type="ECO:0000259" key="9">
    <source>
        <dbReference type="Pfam" id="PF09115"/>
    </source>
</evidence>
<keyword evidence="6" id="KW-0239">DNA-directed DNA polymerase</keyword>
<dbReference type="NCBIfam" id="NF005408">
    <property type="entry name" value="PRK06964.1"/>
    <property type="match status" value="1"/>
</dbReference>
<dbReference type="GO" id="GO:0006261">
    <property type="term" value="P:DNA-templated DNA replication"/>
    <property type="evidence" value="ECO:0007669"/>
    <property type="project" value="TreeGrafter"/>
</dbReference>
<dbReference type="NCBIfam" id="TIGR00678">
    <property type="entry name" value="holB"/>
    <property type="match status" value="1"/>
</dbReference>
<organism evidence="10 11">
    <name type="scientific">Mycoavidus cysteinexigens</name>
    <dbReference type="NCBI Taxonomy" id="1553431"/>
    <lineage>
        <taxon>Bacteria</taxon>
        <taxon>Pseudomonadati</taxon>
        <taxon>Pseudomonadota</taxon>
        <taxon>Betaproteobacteria</taxon>
        <taxon>Burkholderiales</taxon>
        <taxon>Burkholderiaceae</taxon>
        <taxon>Mycoavidus</taxon>
    </lineage>
</organism>
<evidence type="ECO:0000313" key="11">
    <source>
        <dbReference type="Proteomes" id="UP000282597"/>
    </source>
</evidence>
<dbReference type="EC" id="2.7.7.7" evidence="1"/>
<feature type="region of interest" description="Disordered" evidence="8">
    <location>
        <begin position="90"/>
        <end position="112"/>
    </location>
</feature>
<keyword evidence="11" id="KW-1185">Reference proteome</keyword>
<name>A0A2Z6EUS9_9BURK</name>
<keyword evidence="4" id="KW-0548">Nucleotidyltransferase</keyword>
<dbReference type="EMBL" id="AP018150">
    <property type="protein sequence ID" value="BBE09172.1"/>
    <property type="molecule type" value="Genomic_DNA"/>
</dbReference>
<dbReference type="GO" id="GO:0009360">
    <property type="term" value="C:DNA polymerase III complex"/>
    <property type="evidence" value="ECO:0007669"/>
    <property type="project" value="InterPro"/>
</dbReference>
<evidence type="ECO:0000256" key="3">
    <source>
        <dbReference type="ARBA" id="ARBA00022679"/>
    </source>
</evidence>
<dbReference type="InterPro" id="IPR027417">
    <property type="entry name" value="P-loop_NTPase"/>
</dbReference>
<dbReference type="GO" id="GO:0008408">
    <property type="term" value="F:3'-5' exonuclease activity"/>
    <property type="evidence" value="ECO:0007669"/>
    <property type="project" value="InterPro"/>
</dbReference>
<dbReference type="PANTHER" id="PTHR11669">
    <property type="entry name" value="REPLICATION FACTOR C / DNA POLYMERASE III GAMMA-TAU SUBUNIT"/>
    <property type="match status" value="1"/>
</dbReference>
<evidence type="ECO:0000313" key="10">
    <source>
        <dbReference type="EMBL" id="BBE09172.1"/>
    </source>
</evidence>
<dbReference type="Gene3D" id="3.40.50.300">
    <property type="entry name" value="P-loop containing nucleotide triphosphate hydrolases"/>
    <property type="match status" value="1"/>
</dbReference>
<evidence type="ECO:0000256" key="2">
    <source>
        <dbReference type="ARBA" id="ARBA00014363"/>
    </source>
</evidence>
<reference evidence="10 11" key="1">
    <citation type="journal article" date="2018" name="Microbes Environ.">
        <title>Comparative Genomic Insights into Endofungal Lifestyles of Two Bacterial Endosymbionts, Mycoavidus cysteinexigens and Burkholderia rhizoxinica.</title>
        <authorList>
            <person name="Sharmin D."/>
            <person name="Guo Y."/>
            <person name="Nishizawa T."/>
            <person name="Ohshima S."/>
            <person name="Sato Y."/>
            <person name="Takashima Y."/>
            <person name="Narisawa K."/>
            <person name="Ohta H."/>
        </authorList>
    </citation>
    <scope>NUCLEOTIDE SEQUENCE [LARGE SCALE GENOMIC DNA]</scope>
    <source>
        <strain evidence="10 11">B1-EB</strain>
    </source>
</reference>
<dbReference type="Pfam" id="PF13177">
    <property type="entry name" value="DNA_pol3_delta2"/>
    <property type="match status" value="1"/>
</dbReference>
<comment type="catalytic activity">
    <reaction evidence="7">
        <text>DNA(n) + a 2'-deoxyribonucleoside 5'-triphosphate = DNA(n+1) + diphosphate</text>
        <dbReference type="Rhea" id="RHEA:22508"/>
        <dbReference type="Rhea" id="RHEA-COMP:17339"/>
        <dbReference type="Rhea" id="RHEA-COMP:17340"/>
        <dbReference type="ChEBI" id="CHEBI:33019"/>
        <dbReference type="ChEBI" id="CHEBI:61560"/>
        <dbReference type="ChEBI" id="CHEBI:173112"/>
        <dbReference type="EC" id="2.7.7.7"/>
    </reaction>
</comment>
<dbReference type="RefSeq" id="WP_045362409.1">
    <property type="nucleotide sequence ID" value="NZ_AP018150.1"/>
</dbReference>
<evidence type="ECO:0000256" key="7">
    <source>
        <dbReference type="ARBA" id="ARBA00049244"/>
    </source>
</evidence>
<evidence type="ECO:0000256" key="4">
    <source>
        <dbReference type="ARBA" id="ARBA00022695"/>
    </source>
</evidence>
<dbReference type="InterPro" id="IPR004622">
    <property type="entry name" value="DNA_pol_HolB"/>
</dbReference>
<dbReference type="Proteomes" id="UP000282597">
    <property type="component" value="Chromosome"/>
</dbReference>
<evidence type="ECO:0000256" key="1">
    <source>
        <dbReference type="ARBA" id="ARBA00012417"/>
    </source>
</evidence>
<keyword evidence="5" id="KW-0235">DNA replication</keyword>
<sequence>MTPTLYPWQRKDWQRLYALRPQWPSALLFHGQAGIGKVSFARYLAQGLLCEMPLTDGQPCNECAACHWFVAGNHPDYRILCPENLAPAASDTAATQPSREEAQEPEKKTRAPSKEIKIEQVRALLDFCALGSHRSGRRVILLHPVEALNTAAANALLKTLEEPPVNVVFLLICTQITQLLPTIVSRCRRWPMHLPEPSQALDWLHEQGLEDAASALAHAAGSPLTALADARDENGALRRFALDQLAAGIACDPFACGANLHKVPIPLVLSWLQAWLYDLTALRLANQIRYHPADQQALARCAQHLNPLRLVRYARTVNLRRVAENHPLNARLVFEELFLEYRSIFTIH</sequence>
<dbReference type="GO" id="GO:0003677">
    <property type="term" value="F:DNA binding"/>
    <property type="evidence" value="ECO:0007669"/>
    <property type="project" value="InterPro"/>
</dbReference>
<dbReference type="PANTHER" id="PTHR11669:SF8">
    <property type="entry name" value="DNA POLYMERASE III SUBUNIT DELTA"/>
    <property type="match status" value="1"/>
</dbReference>
<keyword evidence="3" id="KW-0808">Transferase</keyword>
<evidence type="ECO:0000256" key="8">
    <source>
        <dbReference type="SAM" id="MobiDB-lite"/>
    </source>
</evidence>
<feature type="compositionally biased region" description="Basic and acidic residues" evidence="8">
    <location>
        <begin position="98"/>
        <end position="112"/>
    </location>
</feature>
<evidence type="ECO:0000256" key="6">
    <source>
        <dbReference type="ARBA" id="ARBA00022932"/>
    </source>
</evidence>
<protein>
    <recommendedName>
        <fullName evidence="2">DNA polymerase III subunit delta'</fullName>
        <ecNumber evidence="1">2.7.7.7</ecNumber>
    </recommendedName>
</protein>
<accession>A0A2Z6EUS9</accession>